<dbReference type="SUPFAM" id="SSF53756">
    <property type="entry name" value="UDP-Glycosyltransferase/glycogen phosphorylase"/>
    <property type="match status" value="1"/>
</dbReference>
<evidence type="ECO:0000256" key="7">
    <source>
        <dbReference type="SAM" id="MobiDB-lite"/>
    </source>
</evidence>
<dbReference type="InterPro" id="IPR051612">
    <property type="entry name" value="Teichoic_Acid_Biosynth"/>
</dbReference>
<sequence length="1013" mass="107609">MSHPGSPGHLHGPALSVIIPLDGGIPARHGRPVTGTARAPGCAPTAEDVERAIRSVLDQSVRDLEVLVVVEALGTGESAASTSPASALRRLSVRDHRVRLAPAAGIAAAVRTARAPLLTVLDPRDVVVAGAYEAMTSQLAASGSHAVVGAARHPCCTDTSGPWPSRSRTRVEDVLDAVEDPLTGRLVARTRLWRAAVCSDGPAPEAVAVRALMAARTIDVLSRCVLARSPLRGIDDAAVEGVVARGQALARAAAGAPALHSRLVGAWMRDDVVELAVRAADRPSECIRRLRAGVSGLLPDAHDEAWTMLPLLDRALVWTLAHGTFADAEELVGSRAEESTACPLQLVAAPPRTLLHASPPVLDRIAALPAELLAVRDSDLRLIADASVRWRTSYCLEVIGLAYVRGLSAEDAGSLLIEAIDDDGAIAARGRARRRRAPQADIDADDPWRSHLDEGFIAGLYLMRERTEGKRVRLRAMLTVADRVVTAWLPDVPGPPDESADDPRASGTDGARAGFAGPTEVTLDSACISEDTVTLEGRAPGELGRIVVAARSRRGDYELVAGACRDGTWRAAADLHQARLARGEHALVWRSDSGGTGACLAGAFLTAASVELAGGVRSVRLAAGPDRRVTVTVVAPLTAFERSRYGRARLICRDPGPLRHGIVFESFGGRSTGGNPAAILTDLCVHGLEAPLWWTVLDGTMSAPPGATPVIRGSRAWFRALRTARIIVTDDRLPDWFYKRPGQRIIQTWHGTPIRKLLLDAPVGTVLLSYRRLMARQAPQWDLLLARSDAAAHDLCAATGYTGQVLVGEQPRNIGLLIGDEDRRRVRADLGIEPGSRVVLYAPAPREEVHDAGAAVQRAGLLDPAALAARTETTVLVRALGHDGEGGPLARGAAVIDAGDYPNVESLMAVSDVLVSDYSSIAVDYALTGRPAILYVPDLARQRDIGRGLYRDWPESSGLPVTFTQADLIERVREALRSAPGGDSEGRLIDPGPIRRTLEGVRAWILVALSEEG</sequence>
<dbReference type="PANTHER" id="PTHR37316:SF3">
    <property type="entry name" value="TEICHOIC ACID GLYCEROL-PHOSPHATE TRANSFERASE"/>
    <property type="match status" value="1"/>
</dbReference>
<keyword evidence="9" id="KW-1185">Reference proteome</keyword>
<keyword evidence="4" id="KW-0808">Transferase</keyword>
<dbReference type="SUPFAM" id="SSF53448">
    <property type="entry name" value="Nucleotide-diphospho-sugar transferases"/>
    <property type="match status" value="1"/>
</dbReference>
<dbReference type="InterPro" id="IPR029044">
    <property type="entry name" value="Nucleotide-diphossugar_trans"/>
</dbReference>
<dbReference type="Gene3D" id="3.40.50.12580">
    <property type="match status" value="1"/>
</dbReference>
<comment type="subcellular location">
    <subcellularLocation>
        <location evidence="1">Cell membrane</location>
        <topology evidence="1">Peripheral membrane protein</topology>
    </subcellularLocation>
</comment>
<protein>
    <submittedName>
        <fullName evidence="8">CDP-glycerol glycerophosphotransferase family protein</fullName>
    </submittedName>
</protein>
<evidence type="ECO:0000256" key="3">
    <source>
        <dbReference type="ARBA" id="ARBA00022475"/>
    </source>
</evidence>
<dbReference type="Pfam" id="PF04464">
    <property type="entry name" value="Glyphos_transf"/>
    <property type="match status" value="1"/>
</dbReference>
<dbReference type="InterPro" id="IPR043148">
    <property type="entry name" value="TagF_C"/>
</dbReference>
<feature type="region of interest" description="Disordered" evidence="7">
    <location>
        <begin position="489"/>
        <end position="517"/>
    </location>
</feature>
<dbReference type="InterPro" id="IPR043149">
    <property type="entry name" value="TagF_N"/>
</dbReference>
<dbReference type="PANTHER" id="PTHR37316">
    <property type="entry name" value="TEICHOIC ACID GLYCEROL-PHOSPHATE PRIMASE"/>
    <property type="match status" value="1"/>
</dbReference>
<dbReference type="Gene3D" id="3.40.50.11820">
    <property type="match status" value="1"/>
</dbReference>
<dbReference type="Proteomes" id="UP001072034">
    <property type="component" value="Unassembled WGS sequence"/>
</dbReference>
<evidence type="ECO:0000313" key="8">
    <source>
        <dbReference type="EMBL" id="MCZ0858958.1"/>
    </source>
</evidence>
<keyword evidence="3" id="KW-1003">Cell membrane</keyword>
<evidence type="ECO:0000256" key="5">
    <source>
        <dbReference type="ARBA" id="ARBA00022944"/>
    </source>
</evidence>
<evidence type="ECO:0000256" key="2">
    <source>
        <dbReference type="ARBA" id="ARBA00010488"/>
    </source>
</evidence>
<proteinExistence type="inferred from homology"/>
<keyword evidence="5" id="KW-0777">Teichoic acid biosynthesis</keyword>
<evidence type="ECO:0000256" key="4">
    <source>
        <dbReference type="ARBA" id="ARBA00022679"/>
    </source>
</evidence>
<evidence type="ECO:0000256" key="6">
    <source>
        <dbReference type="ARBA" id="ARBA00023136"/>
    </source>
</evidence>
<accession>A0ABT4IB45</accession>
<evidence type="ECO:0000313" key="9">
    <source>
        <dbReference type="Proteomes" id="UP001072034"/>
    </source>
</evidence>
<evidence type="ECO:0000256" key="1">
    <source>
        <dbReference type="ARBA" id="ARBA00004202"/>
    </source>
</evidence>
<comment type="similarity">
    <text evidence="2">Belongs to the CDP-glycerol glycerophosphotransferase family.</text>
</comment>
<dbReference type="EMBL" id="JAPTMY010000034">
    <property type="protein sequence ID" value="MCZ0858958.1"/>
    <property type="molecule type" value="Genomic_DNA"/>
</dbReference>
<reference evidence="8" key="1">
    <citation type="submission" date="2022-10" db="EMBL/GenBank/DDBJ databases">
        <title>Genome sequence of Actinomyces israelii ATCC 10048.</title>
        <authorList>
            <person name="Watt R.M."/>
            <person name="Tong W.M."/>
        </authorList>
    </citation>
    <scope>NUCLEOTIDE SEQUENCE</scope>
    <source>
        <strain evidence="8">ATCC 10048</strain>
    </source>
</reference>
<gene>
    <name evidence="8" type="ORF">OHJ16_12995</name>
</gene>
<name>A0ABT4IB45_9ACTO</name>
<keyword evidence="6" id="KW-0472">Membrane</keyword>
<dbReference type="RefSeq" id="WP_268918276.1">
    <property type="nucleotide sequence ID" value="NZ_JAPTMY010000034.1"/>
</dbReference>
<dbReference type="InterPro" id="IPR007554">
    <property type="entry name" value="Glycerophosphate_synth"/>
</dbReference>
<organism evidence="8 9">
    <name type="scientific">Actinomyces israelii</name>
    <dbReference type="NCBI Taxonomy" id="1659"/>
    <lineage>
        <taxon>Bacteria</taxon>
        <taxon>Bacillati</taxon>
        <taxon>Actinomycetota</taxon>
        <taxon>Actinomycetes</taxon>
        <taxon>Actinomycetales</taxon>
        <taxon>Actinomycetaceae</taxon>
        <taxon>Actinomyces</taxon>
    </lineage>
</organism>
<comment type="caution">
    <text evidence="8">The sequence shown here is derived from an EMBL/GenBank/DDBJ whole genome shotgun (WGS) entry which is preliminary data.</text>
</comment>